<evidence type="ECO:0000256" key="2">
    <source>
        <dbReference type="ARBA" id="ARBA00022729"/>
    </source>
</evidence>
<feature type="signal peptide" evidence="3">
    <location>
        <begin position="1"/>
        <end position="29"/>
    </location>
</feature>
<protein>
    <submittedName>
        <fullName evidence="5">ABC transporter substrate-binding protein</fullName>
    </submittedName>
</protein>
<dbReference type="PANTHER" id="PTHR47235:SF1">
    <property type="entry name" value="BLR6548 PROTEIN"/>
    <property type="match status" value="1"/>
</dbReference>
<accession>A0ABS3I3L4</accession>
<feature type="chain" id="PRO_5045481208" evidence="3">
    <location>
        <begin position="30"/>
        <end position="423"/>
    </location>
</feature>
<dbReference type="InterPro" id="IPR028081">
    <property type="entry name" value="Leu-bd"/>
</dbReference>
<comment type="similarity">
    <text evidence="1">Belongs to the leucine-binding protein family.</text>
</comment>
<keyword evidence="2 3" id="KW-0732">Signal</keyword>
<dbReference type="RefSeq" id="WP_207273515.1">
    <property type="nucleotide sequence ID" value="NZ_JAFMPK010000009.1"/>
</dbReference>
<dbReference type="Gene3D" id="3.40.50.2300">
    <property type="match status" value="2"/>
</dbReference>
<name>A0ABS3I3L4_9MICO</name>
<evidence type="ECO:0000259" key="4">
    <source>
        <dbReference type="Pfam" id="PF13458"/>
    </source>
</evidence>
<dbReference type="Proteomes" id="UP000664617">
    <property type="component" value="Unassembled WGS sequence"/>
</dbReference>
<evidence type="ECO:0000313" key="6">
    <source>
        <dbReference type="Proteomes" id="UP000664617"/>
    </source>
</evidence>
<feature type="domain" description="Leucine-binding protein" evidence="4">
    <location>
        <begin position="42"/>
        <end position="388"/>
    </location>
</feature>
<evidence type="ECO:0000256" key="3">
    <source>
        <dbReference type="SAM" id="SignalP"/>
    </source>
</evidence>
<dbReference type="Pfam" id="PF13458">
    <property type="entry name" value="Peripla_BP_6"/>
    <property type="match status" value="1"/>
</dbReference>
<organism evidence="5 6">
    <name type="scientific">Myceligenerans salitolerans</name>
    <dbReference type="NCBI Taxonomy" id="1230528"/>
    <lineage>
        <taxon>Bacteria</taxon>
        <taxon>Bacillati</taxon>
        <taxon>Actinomycetota</taxon>
        <taxon>Actinomycetes</taxon>
        <taxon>Micrococcales</taxon>
        <taxon>Promicromonosporaceae</taxon>
        <taxon>Myceligenerans</taxon>
    </lineage>
</organism>
<gene>
    <name evidence="5" type="ORF">J0911_00930</name>
</gene>
<dbReference type="InterPro" id="IPR028082">
    <property type="entry name" value="Peripla_BP_I"/>
</dbReference>
<dbReference type="PANTHER" id="PTHR47235">
    <property type="entry name" value="BLR6548 PROTEIN"/>
    <property type="match status" value="1"/>
</dbReference>
<sequence>MTRPTTLTATTALAAVAALALTGCSTPGADGTEQVPGVTQDTVTIGTHTPLTGAAAEAYAQISAATSAYFEYVNANGGIHGRSIDYIVKDDGYNPANTQTVTRELVSEDGIFAMVNGLGTPTHTTVLDYLDQNDVPDLFVASGSAQWNQPEEYPNTFGMNVDYVTDGMVLATHATEQDPEATFCVLGQDDDYGGDVLAGVEAVVGADGVVASETYNTSNPDLTAQIGAMKESGCTHAVLATIPGFTAIAMGTAAQLEWFPQYLVSNAGADVESLAGYLGEEGAPLLEGMLATGYLPTGQDNEWYELFSQINDEYNDGAPLTGTAIYGYSVGYHFAEALALAGENPTRASLLEVMESGELVGNGVVPNSLSADDHSPYHAAGITVVTGGEQSYTGDAWAREGDTLSEIELEPKPVENEGIPTGE</sequence>
<comment type="caution">
    <text evidence="5">The sequence shown here is derived from an EMBL/GenBank/DDBJ whole genome shotgun (WGS) entry which is preliminary data.</text>
</comment>
<reference evidence="6" key="1">
    <citation type="submission" date="2023-07" db="EMBL/GenBank/DDBJ databases">
        <title>Myceligenerans salitolerans sp. nov., a halotolerant actinomycete isolated from a salt lake in Xinjiang, China.</title>
        <authorList>
            <person name="Guan T."/>
        </authorList>
    </citation>
    <scope>NUCLEOTIDE SEQUENCE [LARGE SCALE GENOMIC DNA]</scope>
    <source>
        <strain evidence="6">XHU 5031</strain>
    </source>
</reference>
<dbReference type="SUPFAM" id="SSF53822">
    <property type="entry name" value="Periplasmic binding protein-like I"/>
    <property type="match status" value="1"/>
</dbReference>
<dbReference type="EMBL" id="JAFMPK010000009">
    <property type="protein sequence ID" value="MBO0607590.1"/>
    <property type="molecule type" value="Genomic_DNA"/>
</dbReference>
<evidence type="ECO:0000256" key="1">
    <source>
        <dbReference type="ARBA" id="ARBA00010062"/>
    </source>
</evidence>
<proteinExistence type="inferred from homology"/>
<evidence type="ECO:0000313" key="5">
    <source>
        <dbReference type="EMBL" id="MBO0607590.1"/>
    </source>
</evidence>
<dbReference type="PROSITE" id="PS51257">
    <property type="entry name" value="PROKAR_LIPOPROTEIN"/>
    <property type="match status" value="1"/>
</dbReference>
<keyword evidence="6" id="KW-1185">Reference proteome</keyword>
<dbReference type="CDD" id="cd06343">
    <property type="entry name" value="PBP1_ABC_ligand_binding-like"/>
    <property type="match status" value="1"/>
</dbReference>